<sequence length="246" mass="27014">MTTDNGLGIQACRHGPIVSHLSFSDDSLLFAKASQECSERPLNMLKIREIFIKAVLQAIPIYAMQCFLFIKPLCDEITNKKGLVATPLSFGEAFGTAKLAILHKGARWPIGNGLTTRIKVVWIPSQLNSLAPSSGTNFNEESKREFSKEEAEAICKVPLMNRNAEDKLIWNWNADGNYTVQNGCAFNARIQGASFACLRCGNESKDIMYALRERPIAKSALALSGFSNHICDGDVNSGVDWIEIAA</sequence>
<protein>
    <submittedName>
        <fullName evidence="1">Reverse transcriptase</fullName>
    </submittedName>
</protein>
<dbReference type="Proteomes" id="UP000325315">
    <property type="component" value="Unassembled WGS sequence"/>
</dbReference>
<dbReference type="OrthoDB" id="1743856at2759"/>
<dbReference type="GO" id="GO:0003964">
    <property type="term" value="F:RNA-directed DNA polymerase activity"/>
    <property type="evidence" value="ECO:0007669"/>
    <property type="project" value="UniProtKB-KW"/>
</dbReference>
<keyword evidence="1" id="KW-0808">Transferase</keyword>
<comment type="caution">
    <text evidence="1">The sequence shown here is derived from an EMBL/GenBank/DDBJ whole genome shotgun (WGS) entry which is preliminary data.</text>
</comment>
<accession>A0A5B6V5T6</accession>
<gene>
    <name evidence="1" type="ORF">EPI10_008726</name>
</gene>
<proteinExistence type="predicted"/>
<organism evidence="1 2">
    <name type="scientific">Gossypium australe</name>
    <dbReference type="NCBI Taxonomy" id="47621"/>
    <lineage>
        <taxon>Eukaryota</taxon>
        <taxon>Viridiplantae</taxon>
        <taxon>Streptophyta</taxon>
        <taxon>Embryophyta</taxon>
        <taxon>Tracheophyta</taxon>
        <taxon>Spermatophyta</taxon>
        <taxon>Magnoliopsida</taxon>
        <taxon>eudicotyledons</taxon>
        <taxon>Gunneridae</taxon>
        <taxon>Pentapetalae</taxon>
        <taxon>rosids</taxon>
        <taxon>malvids</taxon>
        <taxon>Malvales</taxon>
        <taxon>Malvaceae</taxon>
        <taxon>Malvoideae</taxon>
        <taxon>Gossypium</taxon>
    </lineage>
</organism>
<keyword evidence="2" id="KW-1185">Reference proteome</keyword>
<keyword evidence="1" id="KW-0548">Nucleotidyltransferase</keyword>
<evidence type="ECO:0000313" key="2">
    <source>
        <dbReference type="Proteomes" id="UP000325315"/>
    </source>
</evidence>
<dbReference type="AlphaFoldDB" id="A0A5B6V5T6"/>
<name>A0A5B6V5T6_9ROSI</name>
<reference evidence="2" key="1">
    <citation type="journal article" date="2019" name="Plant Biotechnol. J.">
        <title>Genome sequencing of the Australian wild diploid species Gossypium australe highlights disease resistance and delayed gland morphogenesis.</title>
        <authorList>
            <person name="Cai Y."/>
            <person name="Cai X."/>
            <person name="Wang Q."/>
            <person name="Wang P."/>
            <person name="Zhang Y."/>
            <person name="Cai C."/>
            <person name="Xu Y."/>
            <person name="Wang K."/>
            <person name="Zhou Z."/>
            <person name="Wang C."/>
            <person name="Geng S."/>
            <person name="Li B."/>
            <person name="Dong Q."/>
            <person name="Hou Y."/>
            <person name="Wang H."/>
            <person name="Ai P."/>
            <person name="Liu Z."/>
            <person name="Yi F."/>
            <person name="Sun M."/>
            <person name="An G."/>
            <person name="Cheng J."/>
            <person name="Zhang Y."/>
            <person name="Shi Q."/>
            <person name="Xie Y."/>
            <person name="Shi X."/>
            <person name="Chang Y."/>
            <person name="Huang F."/>
            <person name="Chen Y."/>
            <person name="Hong S."/>
            <person name="Mi L."/>
            <person name="Sun Q."/>
            <person name="Zhang L."/>
            <person name="Zhou B."/>
            <person name="Peng R."/>
            <person name="Zhang X."/>
            <person name="Liu F."/>
        </authorList>
    </citation>
    <scope>NUCLEOTIDE SEQUENCE [LARGE SCALE GENOMIC DNA]</scope>
    <source>
        <strain evidence="2">cv. PA1801</strain>
    </source>
</reference>
<keyword evidence="1" id="KW-0695">RNA-directed DNA polymerase</keyword>
<dbReference type="EMBL" id="SMMG02000008">
    <property type="protein sequence ID" value="KAA3464482.1"/>
    <property type="molecule type" value="Genomic_DNA"/>
</dbReference>
<evidence type="ECO:0000313" key="1">
    <source>
        <dbReference type="EMBL" id="KAA3464482.1"/>
    </source>
</evidence>